<protein>
    <submittedName>
        <fullName evidence="1">Uncharacterized protein</fullName>
    </submittedName>
</protein>
<proteinExistence type="predicted"/>
<accession>A0ACB8RIS2</accession>
<keyword evidence="2" id="KW-1185">Reference proteome</keyword>
<sequence length="61" mass="7266">MQTGARLRYLFATLLLFCQPTDPRSLWLQFRHRICDDLAFRLRSRGIAHPTDDQVYDYGLH</sequence>
<reference evidence="1" key="1">
    <citation type="submission" date="2021-02" db="EMBL/GenBank/DDBJ databases">
        <authorList>
            <consortium name="DOE Joint Genome Institute"/>
            <person name="Ahrendt S."/>
            <person name="Looney B.P."/>
            <person name="Miyauchi S."/>
            <person name="Morin E."/>
            <person name="Drula E."/>
            <person name="Courty P.E."/>
            <person name="Chicoki N."/>
            <person name="Fauchery L."/>
            <person name="Kohler A."/>
            <person name="Kuo A."/>
            <person name="Labutti K."/>
            <person name="Pangilinan J."/>
            <person name="Lipzen A."/>
            <person name="Riley R."/>
            <person name="Andreopoulos W."/>
            <person name="He G."/>
            <person name="Johnson J."/>
            <person name="Barry K.W."/>
            <person name="Grigoriev I.V."/>
            <person name="Nagy L."/>
            <person name="Hibbett D."/>
            <person name="Henrissat B."/>
            <person name="Matheny P.B."/>
            <person name="Labbe J."/>
            <person name="Martin F."/>
        </authorList>
    </citation>
    <scope>NUCLEOTIDE SEQUENCE</scope>
    <source>
        <strain evidence="1">FP105234-sp</strain>
    </source>
</reference>
<gene>
    <name evidence="1" type="ORF">FA95DRAFT_1458786</name>
</gene>
<evidence type="ECO:0000313" key="1">
    <source>
        <dbReference type="EMBL" id="KAI0043940.1"/>
    </source>
</evidence>
<organism evidence="1 2">
    <name type="scientific">Auriscalpium vulgare</name>
    <dbReference type="NCBI Taxonomy" id="40419"/>
    <lineage>
        <taxon>Eukaryota</taxon>
        <taxon>Fungi</taxon>
        <taxon>Dikarya</taxon>
        <taxon>Basidiomycota</taxon>
        <taxon>Agaricomycotina</taxon>
        <taxon>Agaricomycetes</taxon>
        <taxon>Russulales</taxon>
        <taxon>Auriscalpiaceae</taxon>
        <taxon>Auriscalpium</taxon>
    </lineage>
</organism>
<dbReference type="EMBL" id="MU275999">
    <property type="protein sequence ID" value="KAI0043940.1"/>
    <property type="molecule type" value="Genomic_DNA"/>
</dbReference>
<comment type="caution">
    <text evidence="1">The sequence shown here is derived from an EMBL/GenBank/DDBJ whole genome shotgun (WGS) entry which is preliminary data.</text>
</comment>
<dbReference type="Proteomes" id="UP000814033">
    <property type="component" value="Unassembled WGS sequence"/>
</dbReference>
<evidence type="ECO:0000313" key="2">
    <source>
        <dbReference type="Proteomes" id="UP000814033"/>
    </source>
</evidence>
<feature type="non-terminal residue" evidence="1">
    <location>
        <position position="61"/>
    </location>
</feature>
<reference evidence="1" key="2">
    <citation type="journal article" date="2022" name="New Phytol.">
        <title>Evolutionary transition to the ectomycorrhizal habit in the genomes of a hyperdiverse lineage of mushroom-forming fungi.</title>
        <authorList>
            <person name="Looney B."/>
            <person name="Miyauchi S."/>
            <person name="Morin E."/>
            <person name="Drula E."/>
            <person name="Courty P.E."/>
            <person name="Kohler A."/>
            <person name="Kuo A."/>
            <person name="LaButti K."/>
            <person name="Pangilinan J."/>
            <person name="Lipzen A."/>
            <person name="Riley R."/>
            <person name="Andreopoulos W."/>
            <person name="He G."/>
            <person name="Johnson J."/>
            <person name="Nolan M."/>
            <person name="Tritt A."/>
            <person name="Barry K.W."/>
            <person name="Grigoriev I.V."/>
            <person name="Nagy L.G."/>
            <person name="Hibbett D."/>
            <person name="Henrissat B."/>
            <person name="Matheny P.B."/>
            <person name="Labbe J."/>
            <person name="Martin F.M."/>
        </authorList>
    </citation>
    <scope>NUCLEOTIDE SEQUENCE</scope>
    <source>
        <strain evidence="1">FP105234-sp</strain>
    </source>
</reference>
<name>A0ACB8RIS2_9AGAM</name>